<dbReference type="Proteomes" id="UP000077066">
    <property type="component" value="Unassembled WGS sequence"/>
</dbReference>
<protein>
    <recommendedName>
        <fullName evidence="1">UPF0305 protein MBFIL_04120</fullName>
    </recommendedName>
</protein>
<dbReference type="InterPro" id="IPR019215">
    <property type="entry name" value="DUF2115"/>
</dbReference>
<comment type="caution">
    <text evidence="3">The sequence shown here is derived from an EMBL/GenBank/DDBJ whole genome shotgun (WGS) entry which is preliminary data.</text>
</comment>
<keyword evidence="4" id="KW-1185">Reference proteome</keyword>
<comment type="similarity">
    <text evidence="1">Belongs to the UPF0305 family.</text>
</comment>
<dbReference type="EMBL" id="LWMT01000055">
    <property type="protein sequence ID" value="KZX16984.1"/>
    <property type="molecule type" value="Genomic_DNA"/>
</dbReference>
<organism evidence="3 4">
    <name type="scientific">Methanobrevibacter filiformis</name>
    <dbReference type="NCBI Taxonomy" id="55758"/>
    <lineage>
        <taxon>Archaea</taxon>
        <taxon>Methanobacteriati</taxon>
        <taxon>Methanobacteriota</taxon>
        <taxon>Methanomada group</taxon>
        <taxon>Methanobacteria</taxon>
        <taxon>Methanobacteriales</taxon>
        <taxon>Methanobacteriaceae</taxon>
        <taxon>Methanobrevibacter</taxon>
    </lineage>
</organism>
<feature type="coiled-coil region" evidence="2">
    <location>
        <begin position="69"/>
        <end position="105"/>
    </location>
</feature>
<reference evidence="3 4" key="1">
    <citation type="submission" date="2016-04" db="EMBL/GenBank/DDBJ databases">
        <title>Genome sequence of Methanobrevibacter filiformis DSM 11501.</title>
        <authorList>
            <person name="Poehlein A."/>
            <person name="Seedorf H."/>
            <person name="Daniel R."/>
        </authorList>
    </citation>
    <scope>NUCLEOTIDE SEQUENCE [LARGE SCALE GENOMIC DNA]</scope>
    <source>
        <strain evidence="3 4">DSM 11501</strain>
    </source>
</reference>
<name>A0A166ET54_9EURY</name>
<dbReference type="OrthoDB" id="81482at2157"/>
<gene>
    <name evidence="3" type="ORF">MBFIL_04120</name>
</gene>
<sequence length="175" mass="20562">MFGEFKLLKKEREISKNTLRDILKNIGKTISIMDLMLATTILREEGKYVQKGYREEYLEIYVKFFIMRVKDINEDKTDYKDNIDKKELLESIELLKNQNQENDDRLNTKFPIIYTIISLYTTYILEEPIHPVGTPFPGNLKVTAEDNTYYCPVKENNKNNPSAVCKFCIAEQSKL</sequence>
<dbReference type="Pfam" id="PF09888">
    <property type="entry name" value="DUF2115"/>
    <property type="match status" value="1"/>
</dbReference>
<dbReference type="HAMAP" id="MF_00763">
    <property type="entry name" value="UPF0305"/>
    <property type="match status" value="1"/>
</dbReference>
<evidence type="ECO:0000256" key="1">
    <source>
        <dbReference type="HAMAP-Rule" id="MF_00763"/>
    </source>
</evidence>
<evidence type="ECO:0000313" key="3">
    <source>
        <dbReference type="EMBL" id="KZX16984.1"/>
    </source>
</evidence>
<proteinExistence type="inferred from homology"/>
<dbReference type="RefSeq" id="WP_066971026.1">
    <property type="nucleotide sequence ID" value="NZ_LWMT01000055.1"/>
</dbReference>
<dbReference type="AlphaFoldDB" id="A0A166ET54"/>
<keyword evidence="2" id="KW-0175">Coiled coil</keyword>
<evidence type="ECO:0000256" key="2">
    <source>
        <dbReference type="SAM" id="Coils"/>
    </source>
</evidence>
<dbReference type="PATRIC" id="fig|55758.3.peg.461"/>
<accession>A0A166ET54</accession>
<evidence type="ECO:0000313" key="4">
    <source>
        <dbReference type="Proteomes" id="UP000077066"/>
    </source>
</evidence>